<name>A0A239CWS8_9ACTN</name>
<proteinExistence type="predicted"/>
<sequence length="127" mass="13288">MPGIDECLSEALAIPGVLGASVVDWSSGLLLGAVGQEPGHGHEAAAADTTEAARAVVESGTFTAKESGRVPVEDIIITAPGSYHLIRFLDTSFDSDVVLYLWLDRSMANLAVARLGLQSIAERLVLV</sequence>
<gene>
    <name evidence="1" type="ORF">SAMN05216252_104235</name>
</gene>
<organism evidence="1 2">
    <name type="scientific">Actinacidiphila glaucinigra</name>
    <dbReference type="NCBI Taxonomy" id="235986"/>
    <lineage>
        <taxon>Bacteria</taxon>
        <taxon>Bacillati</taxon>
        <taxon>Actinomycetota</taxon>
        <taxon>Actinomycetes</taxon>
        <taxon>Kitasatosporales</taxon>
        <taxon>Streptomycetaceae</taxon>
        <taxon>Actinacidiphila</taxon>
    </lineage>
</organism>
<keyword evidence="2" id="KW-1185">Reference proteome</keyword>
<evidence type="ECO:0008006" key="3">
    <source>
        <dbReference type="Google" id="ProtNLM"/>
    </source>
</evidence>
<dbReference type="GeneID" id="95784601"/>
<reference evidence="1 2" key="1">
    <citation type="submission" date="2017-06" db="EMBL/GenBank/DDBJ databases">
        <authorList>
            <person name="Kim H.J."/>
            <person name="Triplett B.A."/>
        </authorList>
    </citation>
    <scope>NUCLEOTIDE SEQUENCE [LARGE SCALE GENOMIC DNA]</scope>
    <source>
        <strain evidence="1 2">CGMCC 4.1858</strain>
    </source>
</reference>
<evidence type="ECO:0000313" key="2">
    <source>
        <dbReference type="Proteomes" id="UP000198280"/>
    </source>
</evidence>
<dbReference type="EMBL" id="FZOF01000004">
    <property type="protein sequence ID" value="SNS23994.1"/>
    <property type="molecule type" value="Genomic_DNA"/>
</dbReference>
<dbReference type="Proteomes" id="UP000198280">
    <property type="component" value="Unassembled WGS sequence"/>
</dbReference>
<evidence type="ECO:0000313" key="1">
    <source>
        <dbReference type="EMBL" id="SNS23994.1"/>
    </source>
</evidence>
<accession>A0A239CWS8</accession>
<dbReference type="AlphaFoldDB" id="A0A239CWS8"/>
<dbReference type="OrthoDB" id="3427879at2"/>
<protein>
    <recommendedName>
        <fullName evidence="3">Roadblock/LAMTOR2 domain-containing protein</fullName>
    </recommendedName>
</protein>
<dbReference type="RefSeq" id="WP_089223574.1">
    <property type="nucleotide sequence ID" value="NZ_CP108152.1"/>
</dbReference>